<dbReference type="AlphaFoldDB" id="A0A1W2CK74"/>
<dbReference type="Pfam" id="PF12706">
    <property type="entry name" value="Lactamase_B_2"/>
    <property type="match status" value="1"/>
</dbReference>
<evidence type="ECO:0000256" key="1">
    <source>
        <dbReference type="ARBA" id="ARBA00022801"/>
    </source>
</evidence>
<gene>
    <name evidence="4" type="ORF">SAMN02745168_0047</name>
</gene>
<dbReference type="InterPro" id="IPR001279">
    <property type="entry name" value="Metallo-B-lactamas"/>
</dbReference>
<evidence type="ECO:0000256" key="2">
    <source>
        <dbReference type="HAMAP-Rule" id="MF_00457"/>
    </source>
</evidence>
<dbReference type="PANTHER" id="PTHR43546">
    <property type="entry name" value="UPF0173 METAL-DEPENDENT HYDROLASE MJ1163-RELATED"/>
    <property type="match status" value="1"/>
</dbReference>
<evidence type="ECO:0000313" key="4">
    <source>
        <dbReference type="EMBL" id="SMC85635.1"/>
    </source>
</evidence>
<evidence type="ECO:0000259" key="3">
    <source>
        <dbReference type="SMART" id="SM00849"/>
    </source>
</evidence>
<accession>A0A1W2CK74</accession>
<dbReference type="Gene3D" id="3.60.15.10">
    <property type="entry name" value="Ribonuclease Z/Hydroxyacylglutathione hydrolase-like"/>
    <property type="match status" value="1"/>
</dbReference>
<protein>
    <recommendedName>
        <fullName evidence="2">UPF0173 metal-dependent hydrolase SAMN02745168_0047</fullName>
    </recommendedName>
</protein>
<evidence type="ECO:0000313" key="5">
    <source>
        <dbReference type="Proteomes" id="UP000192790"/>
    </source>
</evidence>
<sequence>MKITYYGQSAFLLETGPEFRALIDPFLTGNPLCPVSAKSISGITHIFVTHGHGDHLGDTAPIAKRCGSLVVTNHELGDFLAKQGVRVHTMHIGGRVRMDFGRVKMTPALHGSGISTAEGMKEGGNPCGFLIETGGKKIYHAGDTGLTMDMKLLEAESVDLAMLPIGGNFTMDIDDAVRAVSFIRPKLVVPMHYNTFDVIRADPEEFKAKVQDAQVLVLKPGESMEL</sequence>
<dbReference type="HAMAP" id="MF_00457">
    <property type="entry name" value="UPF0173"/>
    <property type="match status" value="1"/>
</dbReference>
<dbReference type="InterPro" id="IPR050114">
    <property type="entry name" value="UPF0173_UPF0282_UlaG_hydrolase"/>
</dbReference>
<dbReference type="RefSeq" id="WP_084235474.1">
    <property type="nucleotide sequence ID" value="NZ_FWXW01000010.1"/>
</dbReference>
<dbReference type="OrthoDB" id="9789133at2"/>
<proteinExistence type="inferred from homology"/>
<organism evidence="4 5">
    <name type="scientific">Papillibacter cinnamivorans DSM 12816</name>
    <dbReference type="NCBI Taxonomy" id="1122930"/>
    <lineage>
        <taxon>Bacteria</taxon>
        <taxon>Bacillati</taxon>
        <taxon>Bacillota</taxon>
        <taxon>Clostridia</taxon>
        <taxon>Eubacteriales</taxon>
        <taxon>Oscillospiraceae</taxon>
        <taxon>Papillibacter</taxon>
    </lineage>
</organism>
<name>A0A1W2CK74_9FIRM</name>
<dbReference type="InterPro" id="IPR036866">
    <property type="entry name" value="RibonucZ/Hydroxyglut_hydro"/>
</dbReference>
<feature type="domain" description="Metallo-beta-lactamase" evidence="3">
    <location>
        <begin position="7"/>
        <end position="192"/>
    </location>
</feature>
<comment type="similarity">
    <text evidence="2">Belongs to the UPF0173 family.</text>
</comment>
<dbReference type="NCBIfam" id="NF001911">
    <property type="entry name" value="PRK00685.1"/>
    <property type="match status" value="1"/>
</dbReference>
<dbReference type="STRING" id="1122930.SAMN02745168_0047"/>
<keyword evidence="5" id="KW-1185">Reference proteome</keyword>
<dbReference type="SMART" id="SM00849">
    <property type="entry name" value="Lactamase_B"/>
    <property type="match status" value="1"/>
</dbReference>
<dbReference type="InterPro" id="IPR022877">
    <property type="entry name" value="UPF0173"/>
</dbReference>
<dbReference type="Proteomes" id="UP000192790">
    <property type="component" value="Unassembled WGS sequence"/>
</dbReference>
<keyword evidence="1 2" id="KW-0378">Hydrolase</keyword>
<reference evidence="4 5" key="1">
    <citation type="submission" date="2017-04" db="EMBL/GenBank/DDBJ databases">
        <authorList>
            <person name="Afonso C.L."/>
            <person name="Miller P.J."/>
            <person name="Scott M.A."/>
            <person name="Spackman E."/>
            <person name="Goraichik I."/>
            <person name="Dimitrov K.M."/>
            <person name="Suarez D.L."/>
            <person name="Swayne D.E."/>
        </authorList>
    </citation>
    <scope>NUCLEOTIDE SEQUENCE [LARGE SCALE GENOMIC DNA]</scope>
    <source>
        <strain evidence="4 5">DSM 12816</strain>
    </source>
</reference>
<dbReference type="GO" id="GO:0016787">
    <property type="term" value="F:hydrolase activity"/>
    <property type="evidence" value="ECO:0007669"/>
    <property type="project" value="UniProtKB-UniRule"/>
</dbReference>
<dbReference type="SUPFAM" id="SSF56281">
    <property type="entry name" value="Metallo-hydrolase/oxidoreductase"/>
    <property type="match status" value="1"/>
</dbReference>
<dbReference type="EMBL" id="FWXW01000010">
    <property type="protein sequence ID" value="SMC85635.1"/>
    <property type="molecule type" value="Genomic_DNA"/>
</dbReference>
<dbReference type="PANTHER" id="PTHR43546:SF3">
    <property type="entry name" value="UPF0173 METAL-DEPENDENT HYDROLASE MJ1163"/>
    <property type="match status" value="1"/>
</dbReference>